<dbReference type="Pfam" id="PF01580">
    <property type="entry name" value="FtsK_SpoIIIE"/>
    <property type="match status" value="1"/>
</dbReference>
<dbReference type="Gene3D" id="3.30.980.40">
    <property type="match status" value="1"/>
</dbReference>
<dbReference type="GO" id="GO:0051301">
    <property type="term" value="P:cell division"/>
    <property type="evidence" value="ECO:0007669"/>
    <property type="project" value="UniProtKB-KW"/>
</dbReference>
<evidence type="ECO:0000256" key="8">
    <source>
        <dbReference type="ARBA" id="ARBA00022840"/>
    </source>
</evidence>
<comment type="subunit">
    <text evidence="13">Homohexamer. Forms a ring that surrounds DNA.</text>
</comment>
<evidence type="ECO:0000256" key="13">
    <source>
        <dbReference type="ARBA" id="ARBA00025923"/>
    </source>
</evidence>
<dbReference type="GO" id="GO:0007059">
    <property type="term" value="P:chromosome segregation"/>
    <property type="evidence" value="ECO:0007669"/>
    <property type="project" value="UniProtKB-KW"/>
</dbReference>
<evidence type="ECO:0000256" key="10">
    <source>
        <dbReference type="ARBA" id="ARBA00023125"/>
    </source>
</evidence>
<evidence type="ECO:0000256" key="16">
    <source>
        <dbReference type="SAM" id="Phobius"/>
    </source>
</evidence>
<dbReference type="Pfam" id="PF17854">
    <property type="entry name" value="FtsK_alpha"/>
    <property type="match status" value="1"/>
</dbReference>
<dbReference type="CDD" id="cd01127">
    <property type="entry name" value="TrwB_TraG_TraD_VirD4"/>
    <property type="match status" value="1"/>
</dbReference>
<keyword evidence="10" id="KW-0238">DNA-binding</keyword>
<feature type="transmembrane region" description="Helical" evidence="16">
    <location>
        <begin position="74"/>
        <end position="98"/>
    </location>
</feature>
<gene>
    <name evidence="18" type="ORF">ENI34_03005</name>
</gene>
<dbReference type="GO" id="GO:0003677">
    <property type="term" value="F:DNA binding"/>
    <property type="evidence" value="ECO:0007669"/>
    <property type="project" value="UniProtKB-KW"/>
</dbReference>
<protein>
    <submittedName>
        <fullName evidence="18">DNA translocase FtsK</fullName>
    </submittedName>
</protein>
<organism evidence="18 19">
    <name type="scientific">candidate division WOR-3 bacterium</name>
    <dbReference type="NCBI Taxonomy" id="2052148"/>
    <lineage>
        <taxon>Bacteria</taxon>
        <taxon>Bacteria division WOR-3</taxon>
    </lineage>
</organism>
<evidence type="ECO:0000256" key="9">
    <source>
        <dbReference type="ARBA" id="ARBA00022989"/>
    </source>
</evidence>
<dbReference type="Pfam" id="PF09397">
    <property type="entry name" value="FtsK_gamma"/>
    <property type="match status" value="1"/>
</dbReference>
<dbReference type="InterPro" id="IPR050206">
    <property type="entry name" value="FtsK/SpoIIIE/SftA"/>
</dbReference>
<keyword evidence="9 16" id="KW-1133">Transmembrane helix</keyword>
<keyword evidence="8 14" id="KW-0067">ATP-binding</keyword>
<keyword evidence="6 14" id="KW-0547">Nucleotide-binding</keyword>
<dbReference type="EMBL" id="DRIG01000032">
    <property type="protein sequence ID" value="HEC78094.1"/>
    <property type="molecule type" value="Genomic_DNA"/>
</dbReference>
<accession>A0A9C9ELJ7</accession>
<evidence type="ECO:0000256" key="11">
    <source>
        <dbReference type="ARBA" id="ARBA00023136"/>
    </source>
</evidence>
<evidence type="ECO:0000256" key="2">
    <source>
        <dbReference type="ARBA" id="ARBA00006474"/>
    </source>
</evidence>
<evidence type="ECO:0000259" key="17">
    <source>
        <dbReference type="PROSITE" id="PS50901"/>
    </source>
</evidence>
<dbReference type="Proteomes" id="UP000885826">
    <property type="component" value="Unassembled WGS sequence"/>
</dbReference>
<keyword evidence="5 16" id="KW-0812">Transmembrane</keyword>
<evidence type="ECO:0000256" key="15">
    <source>
        <dbReference type="SAM" id="MobiDB-lite"/>
    </source>
</evidence>
<evidence type="ECO:0000256" key="12">
    <source>
        <dbReference type="ARBA" id="ARBA00023306"/>
    </source>
</evidence>
<keyword evidence="4" id="KW-0132">Cell division</keyword>
<keyword evidence="11 16" id="KW-0472">Membrane</keyword>
<sequence>MDKTIVPIALLVIAIGVLFFIARELDPKKKRKLTGFLFLLLCILFLISQISYILNPLNKFKNFGGLFGYYSSAWVFWLVGFYLFIIPGILGYLGYLYLFSPDKKADTQLLFIFPVGVIFDTAAALFLKIQVAGISAGGKLGSIISNFLINYFGNVGTHLILIFGTIIVLFMMIKEKLFSQAGIIEFPKPTTREKVKKSKKPKKDEKPKKEKSTSTTKIIKKVVRPVDYKTEYLNILQDPPTSYGVDKETLKKEAELLSQRLQEFDVKGKIVGVESGPVISRFEFEPAPGVKVNRIANLDNDLALALKATRIRVVAPIPGKSAVGIEVPNKERSLVCLKSGILDPAFENAASPLTIVLGEDITGKPVIDDISTMPHMLIAGTTGAGKSVCINTIILSLLYHSTYKDLRFLMIDPKRLELPMYNPIPHLLRRAVTQPKNAVKELERLVSIMEMRYRDFAREGVRDIDGYNEKMRKKGGSIKPYILIIVDELADLMLTAPSEIEENITRLAQMSRAVGIHLVLATQRPSVDVITGLIKANFPCRIAFQVASKTDSRTILDMNGAESLLGRGDMLFLPPGKGTPIRLHGAYISTEEVNGISSLIAKKYLYELLSDVEGDIEEIVNAIIEEELWTIFVNKRDPAFEEKRRTLSNLIPVEKIDEIIDSGYYPKLEEREPKEELVEIEEKSEVDPLFAEAAKLVFRHQVASVSLLQRRLGLGYARAGRIVDQLEAAGIVEPFQGSKSRKVLIERQEELDSILKKYTT</sequence>
<dbReference type="Gene3D" id="3.40.50.300">
    <property type="entry name" value="P-loop containing nucleotide triphosphate hydrolases"/>
    <property type="match status" value="1"/>
</dbReference>
<dbReference type="GO" id="GO:0005886">
    <property type="term" value="C:plasma membrane"/>
    <property type="evidence" value="ECO:0007669"/>
    <property type="project" value="UniProtKB-SubCell"/>
</dbReference>
<evidence type="ECO:0000256" key="1">
    <source>
        <dbReference type="ARBA" id="ARBA00004651"/>
    </source>
</evidence>
<comment type="similarity">
    <text evidence="2">Belongs to the FtsK/SpoIIIE/SftA family.</text>
</comment>
<proteinExistence type="inferred from homology"/>
<evidence type="ECO:0000256" key="14">
    <source>
        <dbReference type="PROSITE-ProRule" id="PRU00289"/>
    </source>
</evidence>
<feature type="region of interest" description="Disordered" evidence="15">
    <location>
        <begin position="194"/>
        <end position="214"/>
    </location>
</feature>
<dbReference type="InterPro" id="IPR003593">
    <property type="entry name" value="AAA+_ATPase"/>
</dbReference>
<dbReference type="GO" id="GO:0005524">
    <property type="term" value="F:ATP binding"/>
    <property type="evidence" value="ECO:0007669"/>
    <property type="project" value="UniProtKB-UniRule"/>
</dbReference>
<dbReference type="PANTHER" id="PTHR22683:SF41">
    <property type="entry name" value="DNA TRANSLOCASE FTSK"/>
    <property type="match status" value="1"/>
</dbReference>
<keyword evidence="3" id="KW-1003">Cell membrane</keyword>
<dbReference type="InterPro" id="IPR027417">
    <property type="entry name" value="P-loop_NTPase"/>
</dbReference>
<evidence type="ECO:0000313" key="18">
    <source>
        <dbReference type="EMBL" id="HEC78094.1"/>
    </source>
</evidence>
<evidence type="ECO:0000256" key="4">
    <source>
        <dbReference type="ARBA" id="ARBA00022618"/>
    </source>
</evidence>
<keyword evidence="7" id="KW-0159">Chromosome partition</keyword>
<evidence type="ECO:0000313" key="19">
    <source>
        <dbReference type="Proteomes" id="UP000885826"/>
    </source>
</evidence>
<feature type="transmembrane region" description="Helical" evidence="16">
    <location>
        <begin position="110"/>
        <end position="131"/>
    </location>
</feature>
<dbReference type="PROSITE" id="PS50901">
    <property type="entry name" value="FTSK"/>
    <property type="match status" value="1"/>
</dbReference>
<feature type="transmembrane region" description="Helical" evidence="16">
    <location>
        <begin position="34"/>
        <end position="54"/>
    </location>
</feature>
<evidence type="ECO:0000256" key="3">
    <source>
        <dbReference type="ARBA" id="ARBA00022475"/>
    </source>
</evidence>
<comment type="subcellular location">
    <subcellularLocation>
        <location evidence="1">Cell membrane</location>
        <topology evidence="1">Multi-pass membrane protein</topology>
    </subcellularLocation>
</comment>
<dbReference type="InterPro" id="IPR036390">
    <property type="entry name" value="WH_DNA-bd_sf"/>
</dbReference>
<comment type="caution">
    <text evidence="18">The sequence shown here is derived from an EMBL/GenBank/DDBJ whole genome shotgun (WGS) entry which is preliminary data.</text>
</comment>
<name>A0A9C9ELJ7_UNCW3</name>
<keyword evidence="12" id="KW-0131">Cell cycle</keyword>
<dbReference type="InterPro" id="IPR002543">
    <property type="entry name" value="FtsK_dom"/>
</dbReference>
<dbReference type="Pfam" id="PF13491">
    <property type="entry name" value="FtsK_4TM"/>
    <property type="match status" value="1"/>
</dbReference>
<feature type="compositionally biased region" description="Basic and acidic residues" evidence="15">
    <location>
        <begin position="202"/>
        <end position="212"/>
    </location>
</feature>
<dbReference type="PANTHER" id="PTHR22683">
    <property type="entry name" value="SPORULATION PROTEIN RELATED"/>
    <property type="match status" value="1"/>
</dbReference>
<dbReference type="InterPro" id="IPR025199">
    <property type="entry name" value="FtsK_4TM"/>
</dbReference>
<reference evidence="18" key="1">
    <citation type="journal article" date="2020" name="mSystems">
        <title>Genome- and Community-Level Interaction Insights into Carbon Utilization and Element Cycling Functions of Hydrothermarchaeota in Hydrothermal Sediment.</title>
        <authorList>
            <person name="Zhou Z."/>
            <person name="Liu Y."/>
            <person name="Xu W."/>
            <person name="Pan J."/>
            <person name="Luo Z.H."/>
            <person name="Li M."/>
        </authorList>
    </citation>
    <scope>NUCLEOTIDE SEQUENCE</scope>
    <source>
        <strain evidence="18">HyVt-388</strain>
    </source>
</reference>
<evidence type="ECO:0000256" key="7">
    <source>
        <dbReference type="ARBA" id="ARBA00022829"/>
    </source>
</evidence>
<evidence type="ECO:0000256" key="5">
    <source>
        <dbReference type="ARBA" id="ARBA00022692"/>
    </source>
</evidence>
<dbReference type="AlphaFoldDB" id="A0A9C9ELJ7"/>
<evidence type="ECO:0000256" key="6">
    <source>
        <dbReference type="ARBA" id="ARBA00022741"/>
    </source>
</evidence>
<dbReference type="InterPro" id="IPR036388">
    <property type="entry name" value="WH-like_DNA-bd_sf"/>
</dbReference>
<dbReference type="Gene3D" id="1.10.10.10">
    <property type="entry name" value="Winged helix-like DNA-binding domain superfamily/Winged helix DNA-binding domain"/>
    <property type="match status" value="1"/>
</dbReference>
<dbReference type="SMART" id="SM00382">
    <property type="entry name" value="AAA"/>
    <property type="match status" value="1"/>
</dbReference>
<dbReference type="InterPro" id="IPR018541">
    <property type="entry name" value="Ftsk_gamma"/>
</dbReference>
<dbReference type="SUPFAM" id="SSF52540">
    <property type="entry name" value="P-loop containing nucleoside triphosphate hydrolases"/>
    <property type="match status" value="1"/>
</dbReference>
<feature type="domain" description="FtsK" evidence="17">
    <location>
        <begin position="363"/>
        <end position="553"/>
    </location>
</feature>
<dbReference type="SUPFAM" id="SSF46785">
    <property type="entry name" value="Winged helix' DNA-binding domain"/>
    <property type="match status" value="1"/>
</dbReference>
<feature type="binding site" evidence="14">
    <location>
        <begin position="380"/>
        <end position="387"/>
    </location>
    <ligand>
        <name>ATP</name>
        <dbReference type="ChEBI" id="CHEBI:30616"/>
    </ligand>
</feature>
<dbReference type="SMART" id="SM00843">
    <property type="entry name" value="Ftsk_gamma"/>
    <property type="match status" value="1"/>
</dbReference>
<dbReference type="InterPro" id="IPR041027">
    <property type="entry name" value="FtsK_alpha"/>
</dbReference>
<feature type="transmembrane region" description="Helical" evidence="16">
    <location>
        <begin position="151"/>
        <end position="173"/>
    </location>
</feature>
<feature type="transmembrane region" description="Helical" evidence="16">
    <location>
        <begin position="6"/>
        <end position="22"/>
    </location>
</feature>